<reference evidence="3" key="1">
    <citation type="journal article" date="2019" name="Int. J. Syst. Evol. Microbiol.">
        <title>The Global Catalogue of Microorganisms (GCM) 10K type strain sequencing project: providing services to taxonomists for standard genome sequencing and annotation.</title>
        <authorList>
            <consortium name="The Broad Institute Genomics Platform"/>
            <consortium name="The Broad Institute Genome Sequencing Center for Infectious Disease"/>
            <person name="Wu L."/>
            <person name="Ma J."/>
        </authorList>
    </citation>
    <scope>NUCLEOTIDE SEQUENCE [LARGE SCALE GENOMIC DNA]</scope>
    <source>
        <strain evidence="3">KCTC 23314</strain>
    </source>
</reference>
<dbReference type="RefSeq" id="WP_145551523.1">
    <property type="nucleotide sequence ID" value="NZ_BMYK01000019.1"/>
</dbReference>
<sequence length="75" mass="8113">MTQAKRSVLALLNRRTTEGFYTAIVLACLAFAGMLLAPGDHMEQLLALAWLFMLSAIAFLAGKLGLELVLETSSQ</sequence>
<organism evidence="2 3">
    <name type="scientific">Pseudorhodoferax aquiterrae</name>
    <dbReference type="NCBI Taxonomy" id="747304"/>
    <lineage>
        <taxon>Bacteria</taxon>
        <taxon>Pseudomonadati</taxon>
        <taxon>Pseudomonadota</taxon>
        <taxon>Betaproteobacteria</taxon>
        <taxon>Burkholderiales</taxon>
        <taxon>Comamonadaceae</taxon>
    </lineage>
</organism>
<proteinExistence type="predicted"/>
<keyword evidence="1" id="KW-0812">Transmembrane</keyword>
<evidence type="ECO:0000313" key="3">
    <source>
        <dbReference type="Proteomes" id="UP000626210"/>
    </source>
</evidence>
<keyword evidence="3" id="KW-1185">Reference proteome</keyword>
<accession>A0ABQ3G752</accession>
<keyword evidence="1" id="KW-1133">Transmembrane helix</keyword>
<name>A0ABQ3G752_9BURK</name>
<evidence type="ECO:0000256" key="1">
    <source>
        <dbReference type="SAM" id="Phobius"/>
    </source>
</evidence>
<evidence type="ECO:0000313" key="2">
    <source>
        <dbReference type="EMBL" id="GHC94757.1"/>
    </source>
</evidence>
<feature type="transmembrane region" description="Helical" evidence="1">
    <location>
        <begin position="20"/>
        <end position="39"/>
    </location>
</feature>
<dbReference type="EMBL" id="BMYK01000019">
    <property type="protein sequence ID" value="GHC94757.1"/>
    <property type="molecule type" value="Genomic_DNA"/>
</dbReference>
<keyword evidence="1" id="KW-0472">Membrane</keyword>
<dbReference type="Proteomes" id="UP000626210">
    <property type="component" value="Unassembled WGS sequence"/>
</dbReference>
<gene>
    <name evidence="2" type="ORF">GCM10007320_46980</name>
</gene>
<feature type="transmembrane region" description="Helical" evidence="1">
    <location>
        <begin position="45"/>
        <end position="66"/>
    </location>
</feature>
<comment type="caution">
    <text evidence="2">The sequence shown here is derived from an EMBL/GenBank/DDBJ whole genome shotgun (WGS) entry which is preliminary data.</text>
</comment>
<protein>
    <submittedName>
        <fullName evidence="2">Uncharacterized protein</fullName>
    </submittedName>
</protein>